<dbReference type="Gene3D" id="3.30.40.10">
    <property type="entry name" value="Zinc/RING finger domain, C3HC4 (zinc finger)"/>
    <property type="match status" value="1"/>
</dbReference>
<reference evidence="3" key="1">
    <citation type="submission" date="2019-06" db="EMBL/GenBank/DDBJ databases">
        <authorList>
            <person name="Zheng W."/>
        </authorList>
    </citation>
    <scope>NUCLEOTIDE SEQUENCE</scope>
    <source>
        <strain evidence="3">QDHG01</strain>
    </source>
</reference>
<keyword evidence="1" id="KW-0862">Zinc</keyword>
<dbReference type="AlphaFoldDB" id="A0A8J8NMK0"/>
<dbReference type="PROSITE" id="PS50089">
    <property type="entry name" value="ZF_RING_2"/>
    <property type="match status" value="1"/>
</dbReference>
<dbReference type="GO" id="GO:0008270">
    <property type="term" value="F:zinc ion binding"/>
    <property type="evidence" value="ECO:0007669"/>
    <property type="project" value="UniProtKB-KW"/>
</dbReference>
<dbReference type="PANTHER" id="PTHR14879">
    <property type="entry name" value="CASPASE REGULATOR, RING FINGER DOMAIN-CONTAINING"/>
    <property type="match status" value="1"/>
</dbReference>
<comment type="caution">
    <text evidence="3">The sequence shown here is derived from an EMBL/GenBank/DDBJ whole genome shotgun (WGS) entry which is preliminary data.</text>
</comment>
<organism evidence="3 4">
    <name type="scientific">Halteria grandinella</name>
    <dbReference type="NCBI Taxonomy" id="5974"/>
    <lineage>
        <taxon>Eukaryota</taxon>
        <taxon>Sar</taxon>
        <taxon>Alveolata</taxon>
        <taxon>Ciliophora</taxon>
        <taxon>Intramacronucleata</taxon>
        <taxon>Spirotrichea</taxon>
        <taxon>Stichotrichia</taxon>
        <taxon>Sporadotrichida</taxon>
        <taxon>Halteriidae</taxon>
        <taxon>Halteria</taxon>
    </lineage>
</organism>
<name>A0A8J8NMK0_HALGN</name>
<gene>
    <name evidence="3" type="ORF">FGO68_gene1888</name>
</gene>
<dbReference type="PANTHER" id="PTHR14879:SF5">
    <property type="entry name" value="RING-TYPE DOMAIN-CONTAINING PROTEIN"/>
    <property type="match status" value="1"/>
</dbReference>
<dbReference type="Proteomes" id="UP000785679">
    <property type="component" value="Unassembled WGS sequence"/>
</dbReference>
<protein>
    <recommendedName>
        <fullName evidence="2">RING-type domain-containing protein</fullName>
    </recommendedName>
</protein>
<evidence type="ECO:0000256" key="1">
    <source>
        <dbReference type="PROSITE-ProRule" id="PRU00175"/>
    </source>
</evidence>
<feature type="domain" description="RING-type" evidence="2">
    <location>
        <begin position="78"/>
        <end position="119"/>
    </location>
</feature>
<dbReference type="InterPro" id="IPR013083">
    <property type="entry name" value="Znf_RING/FYVE/PHD"/>
</dbReference>
<evidence type="ECO:0000313" key="4">
    <source>
        <dbReference type="Proteomes" id="UP000785679"/>
    </source>
</evidence>
<sequence length="130" mass="15005">MGVTIEEASLWAQHKSKIFVALGIILLSKAAQYLFKAMRQGERIARDHDQQNIQIVQDHQIIPIVDERVAEGEADSACYVCMENKRRVAFQCGHLCVCIRCKEVLVRMERGRRRCPVCRVQIEQANNIFY</sequence>
<dbReference type="EMBL" id="RRYP01011651">
    <property type="protein sequence ID" value="TNV77593.1"/>
    <property type="molecule type" value="Genomic_DNA"/>
</dbReference>
<dbReference type="InterPro" id="IPR001841">
    <property type="entry name" value="Znf_RING"/>
</dbReference>
<evidence type="ECO:0000259" key="2">
    <source>
        <dbReference type="PROSITE" id="PS50089"/>
    </source>
</evidence>
<dbReference type="OrthoDB" id="66726at2759"/>
<keyword evidence="1" id="KW-0479">Metal-binding</keyword>
<keyword evidence="4" id="KW-1185">Reference proteome</keyword>
<keyword evidence="1" id="KW-0863">Zinc-finger</keyword>
<dbReference type="InterPro" id="IPR051728">
    <property type="entry name" value="RING-FYVE_E3_ubiquitin-ligase"/>
</dbReference>
<accession>A0A8J8NMK0</accession>
<proteinExistence type="predicted"/>
<dbReference type="SUPFAM" id="SSF57850">
    <property type="entry name" value="RING/U-box"/>
    <property type="match status" value="1"/>
</dbReference>
<dbReference type="Pfam" id="PF13920">
    <property type="entry name" value="zf-C3HC4_3"/>
    <property type="match status" value="1"/>
</dbReference>
<evidence type="ECO:0000313" key="3">
    <source>
        <dbReference type="EMBL" id="TNV77593.1"/>
    </source>
</evidence>